<evidence type="ECO:0000313" key="2">
    <source>
        <dbReference type="Proteomes" id="UP000005699"/>
    </source>
</evidence>
<proteinExistence type="predicted"/>
<dbReference type="InterPro" id="IPR000150">
    <property type="entry name" value="Cof"/>
</dbReference>
<dbReference type="InterPro" id="IPR006379">
    <property type="entry name" value="HAD-SF_hydro_IIB"/>
</dbReference>
<keyword evidence="1" id="KW-0378">Hydrolase</keyword>
<dbReference type="GO" id="GO:0005829">
    <property type="term" value="C:cytosol"/>
    <property type="evidence" value="ECO:0007669"/>
    <property type="project" value="TreeGrafter"/>
</dbReference>
<dbReference type="PANTHER" id="PTHR10000:SF8">
    <property type="entry name" value="HAD SUPERFAMILY HYDROLASE-LIKE, TYPE 3"/>
    <property type="match status" value="1"/>
</dbReference>
<dbReference type="GO" id="GO:0016791">
    <property type="term" value="F:phosphatase activity"/>
    <property type="evidence" value="ECO:0007669"/>
    <property type="project" value="TreeGrafter"/>
</dbReference>
<reference evidence="1 2" key="1">
    <citation type="submission" date="2010-12" db="EMBL/GenBank/DDBJ databases">
        <authorList>
            <person name="Muzny D."/>
            <person name="Qin X."/>
            <person name="Deng J."/>
            <person name="Jiang H."/>
            <person name="Liu Y."/>
            <person name="Qu J."/>
            <person name="Song X.-Z."/>
            <person name="Zhang L."/>
            <person name="Thornton R."/>
            <person name="Coyle M."/>
            <person name="Francisco L."/>
            <person name="Jackson L."/>
            <person name="Javaid M."/>
            <person name="Korchina V."/>
            <person name="Kovar C."/>
            <person name="Mata R."/>
            <person name="Mathew T."/>
            <person name="Ngo R."/>
            <person name="Nguyen L."/>
            <person name="Nguyen N."/>
            <person name="Okwuonu G."/>
            <person name="Ongeri F."/>
            <person name="Pham C."/>
            <person name="Simmons D."/>
            <person name="Wilczek-Boney K."/>
            <person name="Hale W."/>
            <person name="Jakkamsetti A."/>
            <person name="Pham P."/>
            <person name="Ruth R."/>
            <person name="San Lucas F."/>
            <person name="Warren J."/>
            <person name="Zhang J."/>
            <person name="Zhao Z."/>
            <person name="Zhou C."/>
            <person name="Zhu D."/>
            <person name="Lee S."/>
            <person name="Bess C."/>
            <person name="Blankenburg K."/>
            <person name="Forbes L."/>
            <person name="Fu Q."/>
            <person name="Gubbala S."/>
            <person name="Hirani K."/>
            <person name="Jayaseelan J.C."/>
            <person name="Lara F."/>
            <person name="Munidasa M."/>
            <person name="Palculict T."/>
            <person name="Patil S."/>
            <person name="Pu L.-L."/>
            <person name="Saada N."/>
            <person name="Tang L."/>
            <person name="Weissenberger G."/>
            <person name="Zhu Y."/>
            <person name="Hemphill L."/>
            <person name="Shang Y."/>
            <person name="Youmans B."/>
            <person name="Ayvaz T."/>
            <person name="Ross M."/>
            <person name="Santibanez J."/>
            <person name="Aqrawi P."/>
            <person name="Gross S."/>
            <person name="Joshi V."/>
            <person name="Fowler G."/>
            <person name="Nazareth L."/>
            <person name="Reid J."/>
            <person name="Worley K."/>
            <person name="Petrosino J."/>
            <person name="Highlander S."/>
            <person name="Gibbs R."/>
        </authorList>
    </citation>
    <scope>NUCLEOTIDE SEQUENCE [LARGE SCALE GENOMIC DNA]</scope>
    <source>
        <strain evidence="1 2">ATCC 9812</strain>
    </source>
</reference>
<dbReference type="SFLD" id="SFLDG01140">
    <property type="entry name" value="C2.B:_Phosphomannomutase_and_P"/>
    <property type="match status" value="1"/>
</dbReference>
<sequence>MCGERAMFKIIFSDIDGTLINDALEVTPKTRQALNDAVNSGVRFVPVSARMSEAIKPIIKDFLPQVPMISYNGAFIQDENGQVIDSCPMSPQAAQAICQYLEKEVPDVAWNVYSGKKWLSQNRMNKWISREEKVVGLVSQEADLEAIGHLSEVHKLLLMGEPEKMVVLEEKLRELYPGLSIARSLPYYIEVMANGIQKGRAVNLLADHYGVDMSETLAFGDNFNDLDMLEAAGEAYVMANAPKEVKERIGHVTANHNHDGIALVLEKFKLAR</sequence>
<dbReference type="NCBIfam" id="TIGR00099">
    <property type="entry name" value="Cof-subfamily"/>
    <property type="match status" value="1"/>
</dbReference>
<dbReference type="InterPro" id="IPR023214">
    <property type="entry name" value="HAD_sf"/>
</dbReference>
<dbReference type="HOGENOM" id="CLU_044146_0_2_9"/>
<dbReference type="Proteomes" id="UP000005699">
    <property type="component" value="Unassembled WGS sequence"/>
</dbReference>
<dbReference type="eggNOG" id="COG0561">
    <property type="taxonomic scope" value="Bacteria"/>
</dbReference>
<dbReference type="Pfam" id="PF08282">
    <property type="entry name" value="Hydrolase_3"/>
    <property type="match status" value="1"/>
</dbReference>
<dbReference type="NCBIfam" id="TIGR01484">
    <property type="entry name" value="HAD-SF-IIB"/>
    <property type="match status" value="1"/>
</dbReference>
<dbReference type="Gene3D" id="3.30.1240.10">
    <property type="match status" value="1"/>
</dbReference>
<organism evidence="1 2">
    <name type="scientific">Streptococcus equinus ATCC 9812</name>
    <dbReference type="NCBI Taxonomy" id="525379"/>
    <lineage>
        <taxon>Bacteria</taxon>
        <taxon>Bacillati</taxon>
        <taxon>Bacillota</taxon>
        <taxon>Bacilli</taxon>
        <taxon>Lactobacillales</taxon>
        <taxon>Streptococcaceae</taxon>
        <taxon>Streptococcus</taxon>
    </lineage>
</organism>
<gene>
    <name evidence="1" type="ORF">HMPREF0819_1525</name>
</gene>
<dbReference type="EMBL" id="AEVB01000037">
    <property type="protein sequence ID" value="EFW88354.1"/>
    <property type="molecule type" value="Genomic_DNA"/>
</dbReference>
<protein>
    <submittedName>
        <fullName evidence="1">Cof-like hydrolase</fullName>
    </submittedName>
</protein>
<dbReference type="Gene3D" id="3.40.50.1000">
    <property type="entry name" value="HAD superfamily/HAD-like"/>
    <property type="match status" value="1"/>
</dbReference>
<dbReference type="GO" id="GO:0000287">
    <property type="term" value="F:magnesium ion binding"/>
    <property type="evidence" value="ECO:0007669"/>
    <property type="project" value="TreeGrafter"/>
</dbReference>
<dbReference type="SFLD" id="SFLDG01144">
    <property type="entry name" value="C2.B.4:_PGP_Like"/>
    <property type="match status" value="1"/>
</dbReference>
<dbReference type="SUPFAM" id="SSF56784">
    <property type="entry name" value="HAD-like"/>
    <property type="match status" value="1"/>
</dbReference>
<dbReference type="InterPro" id="IPR036412">
    <property type="entry name" value="HAD-like_sf"/>
</dbReference>
<dbReference type="CDD" id="cd07516">
    <property type="entry name" value="HAD_Pase"/>
    <property type="match status" value="1"/>
</dbReference>
<dbReference type="PANTHER" id="PTHR10000">
    <property type="entry name" value="PHOSPHOSERINE PHOSPHATASE"/>
    <property type="match status" value="1"/>
</dbReference>
<accession>E8JRA2</accession>
<dbReference type="SFLD" id="SFLDS00003">
    <property type="entry name" value="Haloacid_Dehalogenase"/>
    <property type="match status" value="1"/>
</dbReference>
<dbReference type="AlphaFoldDB" id="E8JRA2"/>
<name>E8JRA2_STREI</name>
<comment type="caution">
    <text evidence="1">The sequence shown here is derived from an EMBL/GenBank/DDBJ whole genome shotgun (WGS) entry which is preliminary data.</text>
</comment>
<evidence type="ECO:0000313" key="1">
    <source>
        <dbReference type="EMBL" id="EFW88354.1"/>
    </source>
</evidence>